<evidence type="ECO:0000256" key="3">
    <source>
        <dbReference type="ARBA" id="ARBA00009595"/>
    </source>
</evidence>
<dbReference type="Pfam" id="PF09296">
    <property type="entry name" value="NUDIX-like"/>
    <property type="match status" value="1"/>
</dbReference>
<accession>A0ABR3Y3Z5</accession>
<dbReference type="InterPro" id="IPR015375">
    <property type="entry name" value="NADH_PPase-like_N"/>
</dbReference>
<reference evidence="11 12" key="1">
    <citation type="journal article" date="2024" name="Commun. Biol.">
        <title>Comparative genomic analysis of thermophilic fungi reveals convergent evolutionary adaptations and gene losses.</title>
        <authorList>
            <person name="Steindorff A.S."/>
            <person name="Aguilar-Pontes M.V."/>
            <person name="Robinson A.J."/>
            <person name="Andreopoulos B."/>
            <person name="LaButti K."/>
            <person name="Kuo A."/>
            <person name="Mondo S."/>
            <person name="Riley R."/>
            <person name="Otillar R."/>
            <person name="Haridas S."/>
            <person name="Lipzen A."/>
            <person name="Grimwood J."/>
            <person name="Schmutz J."/>
            <person name="Clum A."/>
            <person name="Reid I.D."/>
            <person name="Moisan M.C."/>
            <person name="Butler G."/>
            <person name="Nguyen T.T.M."/>
            <person name="Dewar K."/>
            <person name="Conant G."/>
            <person name="Drula E."/>
            <person name="Henrissat B."/>
            <person name="Hansel C."/>
            <person name="Singer S."/>
            <person name="Hutchinson M.I."/>
            <person name="de Vries R.P."/>
            <person name="Natvig D.O."/>
            <person name="Powell A.J."/>
            <person name="Tsang A."/>
            <person name="Grigoriev I.V."/>
        </authorList>
    </citation>
    <scope>NUCLEOTIDE SEQUENCE [LARGE SCALE GENOMIC DNA]</scope>
    <source>
        <strain evidence="11 12">ATCC 24622</strain>
    </source>
</reference>
<evidence type="ECO:0000256" key="8">
    <source>
        <dbReference type="ARBA" id="ARBA00023027"/>
    </source>
</evidence>
<dbReference type="PROSITE" id="PS51462">
    <property type="entry name" value="NUDIX"/>
    <property type="match status" value="1"/>
</dbReference>
<dbReference type="Pfam" id="PF00293">
    <property type="entry name" value="NUDIX"/>
    <property type="match status" value="1"/>
</dbReference>
<dbReference type="EC" id="3.6.1.22" evidence="4"/>
<evidence type="ECO:0000256" key="7">
    <source>
        <dbReference type="ARBA" id="ARBA00022842"/>
    </source>
</evidence>
<dbReference type="InterPro" id="IPR049734">
    <property type="entry name" value="NudC-like_C"/>
</dbReference>
<dbReference type="PROSITE" id="PS00893">
    <property type="entry name" value="NUDIX_BOX"/>
    <property type="match status" value="1"/>
</dbReference>
<keyword evidence="7" id="KW-0460">Magnesium</keyword>
<evidence type="ECO:0000256" key="4">
    <source>
        <dbReference type="ARBA" id="ARBA00012381"/>
    </source>
</evidence>
<evidence type="ECO:0000256" key="9">
    <source>
        <dbReference type="ARBA" id="ARBA00023679"/>
    </source>
</evidence>
<dbReference type="InterPro" id="IPR020084">
    <property type="entry name" value="NUDIX_hydrolase_CS"/>
</dbReference>
<dbReference type="PANTHER" id="PTHR42904:SF6">
    <property type="entry name" value="NAD-CAPPED RNA HYDROLASE NUDT12"/>
    <property type="match status" value="1"/>
</dbReference>
<comment type="catalytic activity">
    <reaction evidence="9">
        <text>a 5'-end NAD(+)-phospho-ribonucleoside in mRNA + H2O = a 5'-end phospho-adenosine-phospho-ribonucleoside in mRNA + beta-nicotinamide D-ribonucleotide + 2 H(+)</text>
        <dbReference type="Rhea" id="RHEA:60876"/>
        <dbReference type="Rhea" id="RHEA-COMP:15698"/>
        <dbReference type="Rhea" id="RHEA-COMP:15719"/>
        <dbReference type="ChEBI" id="CHEBI:14649"/>
        <dbReference type="ChEBI" id="CHEBI:15377"/>
        <dbReference type="ChEBI" id="CHEBI:15378"/>
        <dbReference type="ChEBI" id="CHEBI:144029"/>
        <dbReference type="ChEBI" id="CHEBI:144051"/>
    </reaction>
    <physiologicalReaction direction="left-to-right" evidence="9">
        <dbReference type="Rhea" id="RHEA:60877"/>
    </physiologicalReaction>
</comment>
<comment type="caution">
    <text evidence="11">The sequence shown here is derived from an EMBL/GenBank/DDBJ whole genome shotgun (WGS) entry which is preliminary data.</text>
</comment>
<comment type="similarity">
    <text evidence="3">Belongs to the Nudix hydrolase family. NudC subfamily.</text>
</comment>
<evidence type="ECO:0000259" key="10">
    <source>
        <dbReference type="PROSITE" id="PS51462"/>
    </source>
</evidence>
<keyword evidence="8" id="KW-0520">NAD</keyword>
<comment type="cofactor">
    <cofactor evidence="2">
        <name>Zn(2+)</name>
        <dbReference type="ChEBI" id="CHEBI:29105"/>
    </cofactor>
</comment>
<dbReference type="Gene3D" id="3.90.79.10">
    <property type="entry name" value="Nucleoside Triphosphate Pyrophosphohydrolase"/>
    <property type="match status" value="1"/>
</dbReference>
<dbReference type="SUPFAM" id="SSF55811">
    <property type="entry name" value="Nudix"/>
    <property type="match status" value="1"/>
</dbReference>
<evidence type="ECO:0000256" key="5">
    <source>
        <dbReference type="ARBA" id="ARBA00022723"/>
    </source>
</evidence>
<dbReference type="EMBL" id="JAZHXJ010000012">
    <property type="protein sequence ID" value="KAL1882768.1"/>
    <property type="molecule type" value="Genomic_DNA"/>
</dbReference>
<evidence type="ECO:0000256" key="2">
    <source>
        <dbReference type="ARBA" id="ARBA00001947"/>
    </source>
</evidence>
<dbReference type="InterPro" id="IPR015376">
    <property type="entry name" value="Znr_NADH_PPase"/>
</dbReference>
<protein>
    <recommendedName>
        <fullName evidence="4">NAD(+) diphosphatase</fullName>
        <ecNumber evidence="4">3.6.1.22</ecNumber>
    </recommendedName>
</protein>
<evidence type="ECO:0000313" key="11">
    <source>
        <dbReference type="EMBL" id="KAL1882768.1"/>
    </source>
</evidence>
<gene>
    <name evidence="11" type="ORF">VTK73DRAFT_893</name>
</gene>
<keyword evidence="6" id="KW-0378">Hydrolase</keyword>
<dbReference type="InterPro" id="IPR000086">
    <property type="entry name" value="NUDIX_hydrolase_dom"/>
</dbReference>
<feature type="domain" description="Nudix hydrolase" evidence="10">
    <location>
        <begin position="252"/>
        <end position="381"/>
    </location>
</feature>
<evidence type="ECO:0000256" key="1">
    <source>
        <dbReference type="ARBA" id="ARBA00001946"/>
    </source>
</evidence>
<dbReference type="Proteomes" id="UP001586593">
    <property type="component" value="Unassembled WGS sequence"/>
</dbReference>
<evidence type="ECO:0000256" key="6">
    <source>
        <dbReference type="ARBA" id="ARBA00022801"/>
    </source>
</evidence>
<dbReference type="InterPro" id="IPR050241">
    <property type="entry name" value="NAD-cap_RNA_hydrolase_NudC"/>
</dbReference>
<name>A0ABR3Y3Z5_9PEZI</name>
<dbReference type="PANTHER" id="PTHR42904">
    <property type="entry name" value="NUDIX HYDROLASE, NUDC SUBFAMILY"/>
    <property type="match status" value="1"/>
</dbReference>
<dbReference type="Pfam" id="PF09297">
    <property type="entry name" value="Zn_ribbon_NUD"/>
    <property type="match status" value="1"/>
</dbReference>
<sequence length="414" mass="45415">MSAPDLPVVAADSSMLTLKFGREIANYFSGSPLNRLSFLRSNHEFLQAAFSHPSAAFLVMNKLNPLVTADSQNLAFVSSTDVVPFTGPVPFLKPEKEMVENFNSDETQPLILFLGVDDKNQMPPHGGPGIEPFRFKEYLGNPYFAVDVTPQGTLTEPANKVISALKEKGLLFYDKAPRHTGLPAQQAALYAQARALLDWNARNPFCAQCGQRTLAVEAGTKRVCPPTDRAGGEVRERSACATRGTISNICFPRTDPTVIMAVLSADGTKMLLGRQRRWPRDWFSTLAGFLEPGESIEEAVRREVWEESGVRVGRVVIHSSQPWPFPNSLMIGAVGQALPGEGEEIHLGHDPELETAKWFTLSEVQEALSTRTAFLGEPLPEGAKEGELRVPPPTAVAHQLMKAVVDGWWQVSKI</sequence>
<dbReference type="Gene3D" id="3.90.79.20">
    <property type="match status" value="1"/>
</dbReference>
<evidence type="ECO:0000313" key="12">
    <source>
        <dbReference type="Proteomes" id="UP001586593"/>
    </source>
</evidence>
<keyword evidence="12" id="KW-1185">Reference proteome</keyword>
<dbReference type="CDD" id="cd03429">
    <property type="entry name" value="NUDIX_NADH_pyrophosphatase_Nudt13"/>
    <property type="match status" value="1"/>
</dbReference>
<proteinExistence type="inferred from homology"/>
<organism evidence="11 12">
    <name type="scientific">Phialemonium thermophilum</name>
    <dbReference type="NCBI Taxonomy" id="223376"/>
    <lineage>
        <taxon>Eukaryota</taxon>
        <taxon>Fungi</taxon>
        <taxon>Dikarya</taxon>
        <taxon>Ascomycota</taxon>
        <taxon>Pezizomycotina</taxon>
        <taxon>Sordariomycetes</taxon>
        <taxon>Sordariomycetidae</taxon>
        <taxon>Cephalothecales</taxon>
        <taxon>Cephalothecaceae</taxon>
        <taxon>Phialemonium</taxon>
    </lineage>
</organism>
<keyword evidence="5" id="KW-0479">Metal-binding</keyword>
<dbReference type="InterPro" id="IPR015797">
    <property type="entry name" value="NUDIX_hydrolase-like_dom_sf"/>
</dbReference>
<comment type="cofactor">
    <cofactor evidence="1">
        <name>Mg(2+)</name>
        <dbReference type="ChEBI" id="CHEBI:18420"/>
    </cofactor>
</comment>